<accession>A0A815ZCS4</accession>
<evidence type="ECO:0000313" key="5">
    <source>
        <dbReference type="Proteomes" id="UP000663829"/>
    </source>
</evidence>
<dbReference type="EMBL" id="CAJNOQ010032012">
    <property type="protein sequence ID" value="CAF1583152.1"/>
    <property type="molecule type" value="Genomic_DNA"/>
</dbReference>
<dbReference type="Proteomes" id="UP000677228">
    <property type="component" value="Unassembled WGS sequence"/>
</dbReference>
<proteinExistence type="predicted"/>
<dbReference type="EMBL" id="CAJOBC010098010">
    <property type="protein sequence ID" value="CAF4451423.1"/>
    <property type="molecule type" value="Genomic_DNA"/>
</dbReference>
<dbReference type="EMBL" id="CAJOBA010056485">
    <property type="protein sequence ID" value="CAF4292559.1"/>
    <property type="molecule type" value="Genomic_DNA"/>
</dbReference>
<reference evidence="2" key="1">
    <citation type="submission" date="2021-02" db="EMBL/GenBank/DDBJ databases">
        <authorList>
            <person name="Nowell W R."/>
        </authorList>
    </citation>
    <scope>NUCLEOTIDE SEQUENCE</scope>
</reference>
<dbReference type="Proteomes" id="UP000682733">
    <property type="component" value="Unassembled WGS sequence"/>
</dbReference>
<organism evidence="2 5">
    <name type="scientific">Didymodactylos carnosus</name>
    <dbReference type="NCBI Taxonomy" id="1234261"/>
    <lineage>
        <taxon>Eukaryota</taxon>
        <taxon>Metazoa</taxon>
        <taxon>Spiralia</taxon>
        <taxon>Gnathifera</taxon>
        <taxon>Rotifera</taxon>
        <taxon>Eurotatoria</taxon>
        <taxon>Bdelloidea</taxon>
        <taxon>Philodinida</taxon>
        <taxon>Philodinidae</taxon>
        <taxon>Didymodactylos</taxon>
    </lineage>
</organism>
<gene>
    <name evidence="2" type="ORF">GPM918_LOCUS41233</name>
    <name evidence="1" type="ORF">OVA965_LOCUS37081</name>
    <name evidence="4" type="ORF">SRO942_LOCUS42261</name>
    <name evidence="3" type="ORF">TMI583_LOCUS38130</name>
</gene>
<dbReference type="EMBL" id="CAJNOK010034461">
    <property type="protein sequence ID" value="CAF1504319.1"/>
    <property type="molecule type" value="Genomic_DNA"/>
</dbReference>
<evidence type="ECO:0000313" key="2">
    <source>
        <dbReference type="EMBL" id="CAF1583152.1"/>
    </source>
</evidence>
<dbReference type="Proteomes" id="UP000681722">
    <property type="component" value="Unassembled WGS sequence"/>
</dbReference>
<keyword evidence="5" id="KW-1185">Reference proteome</keyword>
<evidence type="ECO:0000313" key="4">
    <source>
        <dbReference type="EMBL" id="CAF4451423.1"/>
    </source>
</evidence>
<dbReference type="AlphaFoldDB" id="A0A815ZCS4"/>
<comment type="caution">
    <text evidence="2">The sequence shown here is derived from an EMBL/GenBank/DDBJ whole genome shotgun (WGS) entry which is preliminary data.</text>
</comment>
<dbReference type="Proteomes" id="UP000663829">
    <property type="component" value="Unassembled WGS sequence"/>
</dbReference>
<sequence>MDRLNVFGADEFKLTNSHGYNYISGRLIIVCNKYDRIVFERKDYITIRMKMRRDIQQVLETKEILITFTSAAAGECEGCLNETFVKKIKDLELLIDSVQELKSKIHNKIRKNKKDLIQDLSIKAARDEILQQSYQWTRNQSTKHNGLNVIRQLATVVPYPFLAAASQLINEKRLVGISKHSAFASFNAHHLSNFL</sequence>
<name>A0A815ZCS4_9BILA</name>
<evidence type="ECO:0000313" key="1">
    <source>
        <dbReference type="EMBL" id="CAF1504319.1"/>
    </source>
</evidence>
<evidence type="ECO:0000313" key="3">
    <source>
        <dbReference type="EMBL" id="CAF4292559.1"/>
    </source>
</evidence>
<protein>
    <submittedName>
        <fullName evidence="2">Uncharacterized protein</fullName>
    </submittedName>
</protein>